<feature type="non-terminal residue" evidence="2">
    <location>
        <position position="494"/>
    </location>
</feature>
<dbReference type="OrthoDB" id="3110371at2759"/>
<feature type="compositionally biased region" description="Low complexity" evidence="1">
    <location>
        <begin position="298"/>
        <end position="313"/>
    </location>
</feature>
<sequence>MLKNEKAVKDSLYELAMLSVDAGKAVEEVNEAWRLLEKVVGTEMARKAMEEAKKEPYFKAGDYIDGMGVSWPKNYLDSASESGDDDAPVEGRGGDGGDDDDDDDDNEEGGPDTLNMRAGHVPVLSTIQEADEEALRSSTPTPSPEPQSQNESGPTYSALKRRRSDVDEDTDDEEHISMLLTAVVGQDEDSEEEEEPASKKMRMTTEATSASAARAVRRATAEKRRVSAATIYSVSVDGYRSGSENPENAPREHVEELVSETGTSIHIRRHMHSRGVLTRDADTTSEAPAASSTHVEYSTTINGNGSNGVNSTSYLDHHEEPRAISIPPSASAFAIRDSAPSPSPRLQNRSYAIPPQPAPARRAVAHWVQSLPPLPGSNDPRGLDGLPPLGPGEVWAVQGRFVDRYPGVVGISSVLPAENEATPSPSNSEGTPESVSPGERERMAEKRAGKRVDPRERGGAIGAAQQTVFGSVVRREVPPANARPRPLRRSETMV</sequence>
<feature type="compositionally biased region" description="Polar residues" evidence="1">
    <location>
        <begin position="286"/>
        <end position="297"/>
    </location>
</feature>
<dbReference type="EMBL" id="JACGCI010000006">
    <property type="protein sequence ID" value="KAF6763405.1"/>
    <property type="molecule type" value="Genomic_DNA"/>
</dbReference>
<feature type="compositionally biased region" description="Acidic residues" evidence="1">
    <location>
        <begin position="186"/>
        <end position="195"/>
    </location>
</feature>
<feature type="region of interest" description="Disordered" evidence="1">
    <location>
        <begin position="417"/>
        <end position="494"/>
    </location>
</feature>
<proteinExistence type="predicted"/>
<dbReference type="AlphaFoldDB" id="A0A8H6ID79"/>
<reference evidence="2 3" key="1">
    <citation type="submission" date="2020-07" db="EMBL/GenBank/DDBJ databases">
        <title>Comparative genomics of pyrophilous fungi reveals a link between fire events and developmental genes.</title>
        <authorList>
            <consortium name="DOE Joint Genome Institute"/>
            <person name="Steindorff A.S."/>
            <person name="Carver A."/>
            <person name="Calhoun S."/>
            <person name="Stillman K."/>
            <person name="Liu H."/>
            <person name="Lipzen A."/>
            <person name="Pangilinan J."/>
            <person name="Labutti K."/>
            <person name="Bruns T.D."/>
            <person name="Grigoriev I.V."/>
        </authorList>
    </citation>
    <scope>NUCLEOTIDE SEQUENCE [LARGE SCALE GENOMIC DNA]</scope>
    <source>
        <strain evidence="2 3">CBS 144469</strain>
    </source>
</reference>
<accession>A0A8H6ID79</accession>
<feature type="region of interest" description="Disordered" evidence="1">
    <location>
        <begin position="286"/>
        <end position="314"/>
    </location>
</feature>
<evidence type="ECO:0000256" key="1">
    <source>
        <dbReference type="SAM" id="MobiDB-lite"/>
    </source>
</evidence>
<evidence type="ECO:0000313" key="2">
    <source>
        <dbReference type="EMBL" id="KAF6763405.1"/>
    </source>
</evidence>
<feature type="compositionally biased region" description="Basic and acidic residues" evidence="1">
    <location>
        <begin position="438"/>
        <end position="458"/>
    </location>
</feature>
<comment type="caution">
    <text evidence="2">The sequence shown here is derived from an EMBL/GenBank/DDBJ whole genome shotgun (WGS) entry which is preliminary data.</text>
</comment>
<feature type="compositionally biased region" description="Acidic residues" evidence="1">
    <location>
        <begin position="96"/>
        <end position="110"/>
    </location>
</feature>
<organism evidence="2 3">
    <name type="scientific">Ephemerocybe angulata</name>
    <dbReference type="NCBI Taxonomy" id="980116"/>
    <lineage>
        <taxon>Eukaryota</taxon>
        <taxon>Fungi</taxon>
        <taxon>Dikarya</taxon>
        <taxon>Basidiomycota</taxon>
        <taxon>Agaricomycotina</taxon>
        <taxon>Agaricomycetes</taxon>
        <taxon>Agaricomycetidae</taxon>
        <taxon>Agaricales</taxon>
        <taxon>Agaricineae</taxon>
        <taxon>Psathyrellaceae</taxon>
        <taxon>Ephemerocybe</taxon>
    </lineage>
</organism>
<name>A0A8H6ID79_9AGAR</name>
<keyword evidence="3" id="KW-1185">Reference proteome</keyword>
<gene>
    <name evidence="2" type="ORF">DFP72DRAFT_875493</name>
</gene>
<feature type="region of interest" description="Disordered" evidence="1">
    <location>
        <begin position="75"/>
        <end position="226"/>
    </location>
</feature>
<evidence type="ECO:0000313" key="3">
    <source>
        <dbReference type="Proteomes" id="UP000521943"/>
    </source>
</evidence>
<dbReference type="Proteomes" id="UP000521943">
    <property type="component" value="Unassembled WGS sequence"/>
</dbReference>
<protein>
    <submittedName>
        <fullName evidence="2">Uncharacterized protein</fullName>
    </submittedName>
</protein>
<feature type="compositionally biased region" description="Low complexity" evidence="1">
    <location>
        <begin position="204"/>
        <end position="214"/>
    </location>
</feature>
<feature type="compositionally biased region" description="Polar residues" evidence="1">
    <location>
        <begin position="421"/>
        <end position="434"/>
    </location>
</feature>
<feature type="region of interest" description="Disordered" evidence="1">
    <location>
        <begin position="334"/>
        <end position="358"/>
    </location>
</feature>